<comment type="caution">
    <text evidence="1">The sequence shown here is derived from an EMBL/GenBank/DDBJ whole genome shotgun (WGS) entry which is preliminary data.</text>
</comment>
<evidence type="ECO:0000313" key="3">
    <source>
        <dbReference type="Proteomes" id="UP000552709"/>
    </source>
</evidence>
<feature type="non-terminal residue" evidence="1">
    <location>
        <position position="32"/>
    </location>
</feature>
<reference evidence="1 3" key="1">
    <citation type="submission" date="2020-08" db="EMBL/GenBank/DDBJ databases">
        <title>Genomic Encyclopedia of Type Strains, Phase IV (KMG-IV): sequencing the most valuable type-strain genomes for metagenomic binning, comparative biology and taxonomic classification.</title>
        <authorList>
            <person name="Goeker M."/>
        </authorList>
    </citation>
    <scope>NUCLEOTIDE SEQUENCE [LARGE SCALE GENOMIC DNA]</scope>
    <source>
        <strain evidence="1 3">DSM 27939</strain>
    </source>
</reference>
<dbReference type="EMBL" id="JACHFL010000004">
    <property type="protein sequence ID" value="MBB5363142.1"/>
    <property type="molecule type" value="Genomic_DNA"/>
</dbReference>
<sequence>MTTRVSPPERGGGSMRRHQTRTAYTFLLIPLV</sequence>
<gene>
    <name evidence="1" type="ORF">HNQ08_001388</name>
    <name evidence="2" type="ORF">HNQ08_002240</name>
</gene>
<keyword evidence="3" id="KW-1185">Reference proteome</keyword>
<evidence type="ECO:0000313" key="1">
    <source>
        <dbReference type="EMBL" id="MBB5362293.1"/>
    </source>
</evidence>
<protein>
    <submittedName>
        <fullName evidence="1">Uncharacterized protein</fullName>
    </submittedName>
</protein>
<evidence type="ECO:0000313" key="2">
    <source>
        <dbReference type="EMBL" id="MBB5363142.1"/>
    </source>
</evidence>
<accession>A0A7W8NF04</accession>
<organism evidence="1 3">
    <name type="scientific">Deinococcus humi</name>
    <dbReference type="NCBI Taxonomy" id="662880"/>
    <lineage>
        <taxon>Bacteria</taxon>
        <taxon>Thermotogati</taxon>
        <taxon>Deinococcota</taxon>
        <taxon>Deinococci</taxon>
        <taxon>Deinococcales</taxon>
        <taxon>Deinococcaceae</taxon>
        <taxon>Deinococcus</taxon>
    </lineage>
</organism>
<dbReference type="Proteomes" id="UP000552709">
    <property type="component" value="Unassembled WGS sequence"/>
</dbReference>
<dbReference type="EMBL" id="JACHFL010000003">
    <property type="protein sequence ID" value="MBB5362293.1"/>
    <property type="molecule type" value="Genomic_DNA"/>
</dbReference>
<proteinExistence type="predicted"/>
<dbReference type="AlphaFoldDB" id="A0A7W8NF04"/>
<name>A0A7W8NF04_9DEIO</name>